<evidence type="ECO:0000313" key="1">
    <source>
        <dbReference type="EMBL" id="CAG2216624.1"/>
    </source>
</evidence>
<accession>A0A8S3S471</accession>
<dbReference type="EMBL" id="CAJPWZ010001488">
    <property type="protein sequence ID" value="CAG2216624.1"/>
    <property type="molecule type" value="Genomic_DNA"/>
</dbReference>
<name>A0A8S3S471_MYTED</name>
<organism evidence="1 2">
    <name type="scientific">Mytilus edulis</name>
    <name type="common">Blue mussel</name>
    <dbReference type="NCBI Taxonomy" id="6550"/>
    <lineage>
        <taxon>Eukaryota</taxon>
        <taxon>Metazoa</taxon>
        <taxon>Spiralia</taxon>
        <taxon>Lophotrochozoa</taxon>
        <taxon>Mollusca</taxon>
        <taxon>Bivalvia</taxon>
        <taxon>Autobranchia</taxon>
        <taxon>Pteriomorphia</taxon>
        <taxon>Mytilida</taxon>
        <taxon>Mytiloidea</taxon>
        <taxon>Mytilidae</taxon>
        <taxon>Mytilinae</taxon>
        <taxon>Mytilus</taxon>
    </lineage>
</organism>
<keyword evidence="2" id="KW-1185">Reference proteome</keyword>
<comment type="caution">
    <text evidence="1">The sequence shown here is derived from an EMBL/GenBank/DDBJ whole genome shotgun (WGS) entry which is preliminary data.</text>
</comment>
<dbReference type="OrthoDB" id="6159161at2759"/>
<evidence type="ECO:0000313" key="2">
    <source>
        <dbReference type="Proteomes" id="UP000683360"/>
    </source>
</evidence>
<gene>
    <name evidence="1" type="ORF">MEDL_30364</name>
</gene>
<dbReference type="Proteomes" id="UP000683360">
    <property type="component" value="Unassembled WGS sequence"/>
</dbReference>
<protein>
    <submittedName>
        <fullName evidence="1">Uncharacterized protein</fullName>
    </submittedName>
</protein>
<sequence>MSPKVTCNGATCLIASSDLISGHIGPLFPGFKYILTPNPDQVPCAASQYQPFTFTTDGNSQCVLRKSLCKSSGQILAHYGNSSTDASCRCDYRQNYDYVITPKDPCSCKPTEEDCSCHIRKCDYDKRLKDNKIRQKFNTEVKNRYQVLREIDDNNENMGENITEIWDNIKDIYTKTAEKVLGLKNRKRKQWLSDKTWENIKERKAIKIKINAAKSNRLKTKLQSDYRDKDKEVKKVQRMIGETMLKNLQMKRKKRQSVESSV</sequence>
<proteinExistence type="predicted"/>
<dbReference type="AlphaFoldDB" id="A0A8S3S471"/>
<reference evidence="1" key="1">
    <citation type="submission" date="2021-03" db="EMBL/GenBank/DDBJ databases">
        <authorList>
            <person name="Bekaert M."/>
        </authorList>
    </citation>
    <scope>NUCLEOTIDE SEQUENCE</scope>
</reference>